<dbReference type="InterPro" id="IPR009078">
    <property type="entry name" value="Ferritin-like_SF"/>
</dbReference>
<dbReference type="GO" id="GO:0008199">
    <property type="term" value="F:ferric iron binding"/>
    <property type="evidence" value="ECO:0007669"/>
    <property type="project" value="InterPro"/>
</dbReference>
<evidence type="ECO:0000256" key="2">
    <source>
        <dbReference type="ARBA" id="ARBA00022617"/>
    </source>
</evidence>
<dbReference type="GO" id="GO:0004322">
    <property type="term" value="F:ferroxidase activity"/>
    <property type="evidence" value="ECO:0007669"/>
    <property type="project" value="TreeGrafter"/>
</dbReference>
<dbReference type="SUPFAM" id="SSF47240">
    <property type="entry name" value="Ferritin-like"/>
    <property type="match status" value="1"/>
</dbReference>
<dbReference type="Pfam" id="PF00210">
    <property type="entry name" value="Ferritin"/>
    <property type="match status" value="1"/>
</dbReference>
<dbReference type="GO" id="GO:0006879">
    <property type="term" value="P:intracellular iron ion homeostasis"/>
    <property type="evidence" value="ECO:0007669"/>
    <property type="project" value="UniProtKB-KW"/>
</dbReference>
<dbReference type="InterPro" id="IPR002024">
    <property type="entry name" value="Bacterioferritin"/>
</dbReference>
<keyword evidence="3" id="KW-0479">Metal-binding</keyword>
<evidence type="ECO:0000313" key="7">
    <source>
        <dbReference type="Proteomes" id="UP000230564"/>
    </source>
</evidence>
<organism evidence="6 7">
    <name type="scientific">Candidatus Komeilibacteria bacterium CG11_big_fil_rev_8_21_14_0_20_36_20</name>
    <dbReference type="NCBI Taxonomy" id="1974477"/>
    <lineage>
        <taxon>Bacteria</taxon>
        <taxon>Candidatus Komeiliibacteriota</taxon>
    </lineage>
</organism>
<comment type="caution">
    <text evidence="6">The sequence shown here is derived from an EMBL/GenBank/DDBJ whole genome shotgun (WGS) entry which is preliminary data.</text>
</comment>
<reference evidence="6 7" key="1">
    <citation type="submission" date="2017-09" db="EMBL/GenBank/DDBJ databases">
        <title>Depth-based differentiation of microbial function through sediment-hosted aquifers and enrichment of novel symbionts in the deep terrestrial subsurface.</title>
        <authorList>
            <person name="Probst A.J."/>
            <person name="Ladd B."/>
            <person name="Jarett J.K."/>
            <person name="Geller-Mcgrath D.E."/>
            <person name="Sieber C.M."/>
            <person name="Emerson J.B."/>
            <person name="Anantharaman K."/>
            <person name="Thomas B.C."/>
            <person name="Malmstrom R."/>
            <person name="Stieglmeier M."/>
            <person name="Klingl A."/>
            <person name="Woyke T."/>
            <person name="Ryan C.M."/>
            <person name="Banfield J.F."/>
        </authorList>
    </citation>
    <scope>NUCLEOTIDE SEQUENCE [LARGE SCALE GENOMIC DNA]</scope>
    <source>
        <strain evidence="6">CG11_big_fil_rev_8_21_14_0_20_36_20</strain>
    </source>
</reference>
<feature type="domain" description="Ferritin-like diiron" evidence="5">
    <location>
        <begin position="2"/>
        <end position="140"/>
    </location>
</feature>
<evidence type="ECO:0000256" key="3">
    <source>
        <dbReference type="ARBA" id="ARBA00022723"/>
    </source>
</evidence>
<dbReference type="AlphaFoldDB" id="A0A2H0NBZ3"/>
<dbReference type="PANTHER" id="PTHR30295">
    <property type="entry name" value="BACTERIOFERRITIN"/>
    <property type="match status" value="1"/>
</dbReference>
<dbReference type="InterPro" id="IPR012347">
    <property type="entry name" value="Ferritin-like"/>
</dbReference>
<dbReference type="GO" id="GO:0005829">
    <property type="term" value="C:cytosol"/>
    <property type="evidence" value="ECO:0007669"/>
    <property type="project" value="TreeGrafter"/>
</dbReference>
<keyword evidence="2" id="KW-0349">Heme</keyword>
<dbReference type="InterPro" id="IPR008331">
    <property type="entry name" value="Ferritin_DPS_dom"/>
</dbReference>
<dbReference type="PROSITE" id="PS50905">
    <property type="entry name" value="FERRITIN_LIKE"/>
    <property type="match status" value="1"/>
</dbReference>
<accession>A0A2H0NBZ3</accession>
<dbReference type="InterPro" id="IPR009040">
    <property type="entry name" value="Ferritin-like_diiron"/>
</dbReference>
<dbReference type="GO" id="GO:0020037">
    <property type="term" value="F:heme binding"/>
    <property type="evidence" value="ECO:0007669"/>
    <property type="project" value="TreeGrafter"/>
</dbReference>
<evidence type="ECO:0000313" key="6">
    <source>
        <dbReference type="EMBL" id="PIR06397.1"/>
    </source>
</evidence>
<keyword evidence="1" id="KW-0409">Iron storage</keyword>
<name>A0A2H0NBZ3_9BACT</name>
<dbReference type="Proteomes" id="UP000230564">
    <property type="component" value="Unassembled WGS sequence"/>
</dbReference>
<dbReference type="PANTHER" id="PTHR30295:SF0">
    <property type="entry name" value="BACTERIOFERRITIN"/>
    <property type="match status" value="1"/>
</dbReference>
<evidence type="ECO:0000256" key="4">
    <source>
        <dbReference type="ARBA" id="ARBA00023004"/>
    </source>
</evidence>
<gene>
    <name evidence="6" type="ORF">COV55_03885</name>
</gene>
<sequence length="140" mass="15953">MTINKEDFIKELNKDLEWEFAAAIQYVQHAAVITGAEYDSITKELIIHSNEEMAHAVSLSEIISDLGGTPVIDVEERKISNQSKTMLEQDLAGEELAISRYKTRVKQADELGEHGMRRVLEDILMQEEEHRRDLLSSLGR</sequence>
<protein>
    <submittedName>
        <fullName evidence="6">Ferritin</fullName>
    </submittedName>
</protein>
<dbReference type="CDD" id="cd00657">
    <property type="entry name" value="Ferritin_like"/>
    <property type="match status" value="1"/>
</dbReference>
<keyword evidence="4" id="KW-0408">Iron</keyword>
<dbReference type="Gene3D" id="1.20.1260.10">
    <property type="match status" value="1"/>
</dbReference>
<dbReference type="PRINTS" id="PR00601">
    <property type="entry name" value="BACFERRITIN"/>
</dbReference>
<evidence type="ECO:0000259" key="5">
    <source>
        <dbReference type="PROSITE" id="PS50905"/>
    </source>
</evidence>
<proteinExistence type="predicted"/>
<dbReference type="EMBL" id="PCWQ01000013">
    <property type="protein sequence ID" value="PIR06397.1"/>
    <property type="molecule type" value="Genomic_DNA"/>
</dbReference>
<dbReference type="GO" id="GO:0006826">
    <property type="term" value="P:iron ion transport"/>
    <property type="evidence" value="ECO:0007669"/>
    <property type="project" value="InterPro"/>
</dbReference>
<evidence type="ECO:0000256" key="1">
    <source>
        <dbReference type="ARBA" id="ARBA00022434"/>
    </source>
</evidence>